<feature type="region of interest" description="Disordered" evidence="8">
    <location>
        <begin position="1"/>
        <end position="28"/>
    </location>
</feature>
<proteinExistence type="inferred from homology"/>
<dbReference type="GO" id="GO:0017000">
    <property type="term" value="P:antibiotic biosynthetic process"/>
    <property type="evidence" value="ECO:0007669"/>
    <property type="project" value="UniProtKB-ARBA"/>
</dbReference>
<keyword evidence="4 7" id="KW-0560">Oxidoreductase</keyword>
<dbReference type="SUPFAM" id="SSF48264">
    <property type="entry name" value="Cytochrome P450"/>
    <property type="match status" value="1"/>
</dbReference>
<dbReference type="InterPro" id="IPR001128">
    <property type="entry name" value="Cyt_P450"/>
</dbReference>
<dbReference type="InterPro" id="IPR002397">
    <property type="entry name" value="Cyt_P450_B"/>
</dbReference>
<evidence type="ECO:0000313" key="9">
    <source>
        <dbReference type="EMBL" id="SNT00497.1"/>
    </source>
</evidence>
<protein>
    <submittedName>
        <fullName evidence="9">Cytochrome P450</fullName>
    </submittedName>
</protein>
<dbReference type="PRINTS" id="PR00385">
    <property type="entry name" value="P450"/>
</dbReference>
<feature type="compositionally biased region" description="Polar residues" evidence="8">
    <location>
        <begin position="1"/>
        <end position="10"/>
    </location>
</feature>
<dbReference type="GO" id="GO:0016705">
    <property type="term" value="F:oxidoreductase activity, acting on paired donors, with incorporation or reduction of molecular oxygen"/>
    <property type="evidence" value="ECO:0007669"/>
    <property type="project" value="InterPro"/>
</dbReference>
<evidence type="ECO:0000313" key="10">
    <source>
        <dbReference type="Proteomes" id="UP000198415"/>
    </source>
</evidence>
<evidence type="ECO:0000256" key="6">
    <source>
        <dbReference type="ARBA" id="ARBA00023033"/>
    </source>
</evidence>
<dbReference type="Gene3D" id="1.10.630.10">
    <property type="entry name" value="Cytochrome P450"/>
    <property type="match status" value="1"/>
</dbReference>
<dbReference type="PANTHER" id="PTHR46696:SF1">
    <property type="entry name" value="CYTOCHROME P450 YJIB-RELATED"/>
    <property type="match status" value="1"/>
</dbReference>
<dbReference type="Proteomes" id="UP000198415">
    <property type="component" value="Unassembled WGS sequence"/>
</dbReference>
<keyword evidence="5 7" id="KW-0408">Iron</keyword>
<comment type="similarity">
    <text evidence="1 7">Belongs to the cytochrome P450 family.</text>
</comment>
<evidence type="ECO:0000256" key="3">
    <source>
        <dbReference type="ARBA" id="ARBA00022723"/>
    </source>
</evidence>
<dbReference type="PRINTS" id="PR00359">
    <property type="entry name" value="BP450"/>
</dbReference>
<dbReference type="FunFam" id="1.10.630.10:FF:000018">
    <property type="entry name" value="Cytochrome P450 monooxygenase"/>
    <property type="match status" value="1"/>
</dbReference>
<dbReference type="InterPro" id="IPR036396">
    <property type="entry name" value="Cyt_P450_sf"/>
</dbReference>
<evidence type="ECO:0000256" key="1">
    <source>
        <dbReference type="ARBA" id="ARBA00010617"/>
    </source>
</evidence>
<dbReference type="InterPro" id="IPR017972">
    <property type="entry name" value="Cyt_P450_CS"/>
</dbReference>
<dbReference type="CDD" id="cd11030">
    <property type="entry name" value="CYP105-like"/>
    <property type="match status" value="1"/>
</dbReference>
<gene>
    <name evidence="9" type="ORF">SAMN06264365_13256</name>
</gene>
<keyword evidence="3 7" id="KW-0479">Metal-binding</keyword>
<feature type="compositionally biased region" description="Basic and acidic residues" evidence="8">
    <location>
        <begin position="17"/>
        <end position="27"/>
    </location>
</feature>
<dbReference type="OrthoDB" id="4156795at2"/>
<sequence>MTAPALQTTRRCPYAPPDEHTRIRDTESGISQVTLPSGQVAWALSRLEHIRAMLTDPRFSSDRQHPNFPRFTREQPAFDLMRPSIIQLDPPEHGPARKAVVGEFTVRRMAGLRPRIQQIVNEHIDAMLAGPRPADLVRALSLPVPSLVICEQLGVPYRDHDFFQSHSSALLSRVVTAEGRRQAVTELRDYLKELIAEKAADPADDLLGRQLAQGNDPEDVLSLAFLLLIAGHETTANMISLGVVTMLERPDELAALREDPARTLPAIEELLRVYTIAEFANSRVAVEDVEIGGVTIRAGEPVLALSNAANHDPSAFDEAEEIKLDRGARNHVAFGFGIHQCLGQNLARMELQIVFDTLFRRIPTLRLATPADTLPYKNDALIYGIHEVPVTWEDPA</sequence>
<evidence type="ECO:0000256" key="5">
    <source>
        <dbReference type="ARBA" id="ARBA00023004"/>
    </source>
</evidence>
<dbReference type="GO" id="GO:0005506">
    <property type="term" value="F:iron ion binding"/>
    <property type="evidence" value="ECO:0007669"/>
    <property type="project" value="InterPro"/>
</dbReference>
<dbReference type="GO" id="GO:0020037">
    <property type="term" value="F:heme binding"/>
    <property type="evidence" value="ECO:0007669"/>
    <property type="project" value="InterPro"/>
</dbReference>
<evidence type="ECO:0000256" key="2">
    <source>
        <dbReference type="ARBA" id="ARBA00022617"/>
    </source>
</evidence>
<dbReference type="PROSITE" id="PS00086">
    <property type="entry name" value="CYTOCHROME_P450"/>
    <property type="match status" value="1"/>
</dbReference>
<dbReference type="GO" id="GO:0004497">
    <property type="term" value="F:monooxygenase activity"/>
    <property type="evidence" value="ECO:0007669"/>
    <property type="project" value="UniProtKB-KW"/>
</dbReference>
<evidence type="ECO:0000256" key="7">
    <source>
        <dbReference type="RuleBase" id="RU000461"/>
    </source>
</evidence>
<organism evidence="9 10">
    <name type="scientific">Actinoplanes regularis</name>
    <dbReference type="NCBI Taxonomy" id="52697"/>
    <lineage>
        <taxon>Bacteria</taxon>
        <taxon>Bacillati</taxon>
        <taxon>Actinomycetota</taxon>
        <taxon>Actinomycetes</taxon>
        <taxon>Micromonosporales</taxon>
        <taxon>Micromonosporaceae</taxon>
        <taxon>Actinoplanes</taxon>
    </lineage>
</organism>
<dbReference type="EMBL" id="FZNR01000032">
    <property type="protein sequence ID" value="SNT00497.1"/>
    <property type="molecule type" value="Genomic_DNA"/>
</dbReference>
<reference evidence="9 10" key="1">
    <citation type="submission" date="2017-06" db="EMBL/GenBank/DDBJ databases">
        <authorList>
            <person name="Kim H.J."/>
            <person name="Triplett B.A."/>
        </authorList>
    </citation>
    <scope>NUCLEOTIDE SEQUENCE [LARGE SCALE GENOMIC DNA]</scope>
    <source>
        <strain evidence="9 10">DSM 43151</strain>
    </source>
</reference>
<evidence type="ECO:0000256" key="4">
    <source>
        <dbReference type="ARBA" id="ARBA00023002"/>
    </source>
</evidence>
<evidence type="ECO:0000256" key="8">
    <source>
        <dbReference type="SAM" id="MobiDB-lite"/>
    </source>
</evidence>
<keyword evidence="10" id="KW-1185">Reference proteome</keyword>
<keyword evidence="6 7" id="KW-0503">Monooxygenase</keyword>
<dbReference type="Pfam" id="PF00067">
    <property type="entry name" value="p450"/>
    <property type="match status" value="1"/>
</dbReference>
<name>A0A239J3S5_9ACTN</name>
<keyword evidence="2 7" id="KW-0349">Heme</keyword>
<dbReference type="PANTHER" id="PTHR46696">
    <property type="entry name" value="P450, PUTATIVE (EUROFUNG)-RELATED"/>
    <property type="match status" value="1"/>
</dbReference>
<accession>A0A239J3S5</accession>
<dbReference type="AlphaFoldDB" id="A0A239J3S5"/>